<dbReference type="InterPro" id="IPR008554">
    <property type="entry name" value="Glutaredoxin-like"/>
</dbReference>
<dbReference type="RefSeq" id="WP_121679701.1">
    <property type="nucleotide sequence ID" value="NZ_RCVZ01000003.1"/>
</dbReference>
<sequence length="81" mass="9430">MKQEITFYTREQCSLCRDAKVILELLKDHHDFNINEVDIEGSDDLTERFGLLIPVVEIEGEIIQYGQIDPIVISNRLHQKC</sequence>
<dbReference type="SUPFAM" id="SSF52833">
    <property type="entry name" value="Thioredoxin-like"/>
    <property type="match status" value="1"/>
</dbReference>
<reference evidence="1 2" key="1">
    <citation type="submission" date="2018-10" db="EMBL/GenBank/DDBJ databases">
        <title>Falsibacillus sp. genome draft.</title>
        <authorList>
            <person name="Shi S."/>
        </authorList>
    </citation>
    <scope>NUCLEOTIDE SEQUENCE [LARGE SCALE GENOMIC DNA]</scope>
    <source>
        <strain evidence="1 2">GY 10110</strain>
    </source>
</reference>
<accession>A0A3L7K1K2</accession>
<dbReference type="Pfam" id="PF05768">
    <property type="entry name" value="Glrx-like"/>
    <property type="match status" value="1"/>
</dbReference>
<dbReference type="AlphaFoldDB" id="A0A3L7K1K2"/>
<dbReference type="InterPro" id="IPR036249">
    <property type="entry name" value="Thioredoxin-like_sf"/>
</dbReference>
<protein>
    <submittedName>
        <fullName evidence="1">Glutaredoxin family protein</fullName>
    </submittedName>
</protein>
<gene>
    <name evidence="1" type="ORF">D9X91_06135</name>
</gene>
<dbReference type="Gene3D" id="3.40.30.10">
    <property type="entry name" value="Glutaredoxin"/>
    <property type="match status" value="1"/>
</dbReference>
<evidence type="ECO:0000313" key="2">
    <source>
        <dbReference type="Proteomes" id="UP000276770"/>
    </source>
</evidence>
<dbReference type="EMBL" id="RCVZ01000003">
    <property type="protein sequence ID" value="RLQ96680.1"/>
    <property type="molecule type" value="Genomic_DNA"/>
</dbReference>
<keyword evidence="2" id="KW-1185">Reference proteome</keyword>
<evidence type="ECO:0000313" key="1">
    <source>
        <dbReference type="EMBL" id="RLQ96680.1"/>
    </source>
</evidence>
<proteinExistence type="predicted"/>
<organism evidence="1 2">
    <name type="scientific">Falsibacillus albus</name>
    <dbReference type="NCBI Taxonomy" id="2478915"/>
    <lineage>
        <taxon>Bacteria</taxon>
        <taxon>Bacillati</taxon>
        <taxon>Bacillota</taxon>
        <taxon>Bacilli</taxon>
        <taxon>Bacillales</taxon>
        <taxon>Bacillaceae</taxon>
        <taxon>Falsibacillus</taxon>
    </lineage>
</organism>
<name>A0A3L7K1K2_9BACI</name>
<comment type="caution">
    <text evidence="1">The sequence shown here is derived from an EMBL/GenBank/DDBJ whole genome shotgun (WGS) entry which is preliminary data.</text>
</comment>
<dbReference type="OrthoDB" id="32865at2"/>
<dbReference type="Proteomes" id="UP000276770">
    <property type="component" value="Unassembled WGS sequence"/>
</dbReference>